<keyword evidence="1" id="KW-0732">Signal</keyword>
<proteinExistence type="predicted"/>
<evidence type="ECO:0000313" key="2">
    <source>
        <dbReference type="EMBL" id="MBW6531025.1"/>
    </source>
</evidence>
<evidence type="ECO:0000256" key="1">
    <source>
        <dbReference type="SAM" id="SignalP"/>
    </source>
</evidence>
<protein>
    <submittedName>
        <fullName evidence="2">DUF11 domain-containing protein</fullName>
    </submittedName>
</protein>
<feature type="signal peptide" evidence="1">
    <location>
        <begin position="1"/>
        <end position="20"/>
    </location>
</feature>
<name>A0ABS7BN55_9SPHN</name>
<accession>A0ABS7BN55</accession>
<dbReference type="NCBIfam" id="TIGR01451">
    <property type="entry name" value="B_ant_repeat"/>
    <property type="match status" value="1"/>
</dbReference>
<dbReference type="Proteomes" id="UP000759103">
    <property type="component" value="Unassembled WGS sequence"/>
</dbReference>
<reference evidence="2 3" key="1">
    <citation type="submission" date="2021-07" db="EMBL/GenBank/DDBJ databases">
        <title>Sphingomonas sp.</title>
        <authorList>
            <person name="Feng G."/>
            <person name="Li J."/>
            <person name="Pan M."/>
        </authorList>
    </citation>
    <scope>NUCLEOTIDE SEQUENCE [LARGE SCALE GENOMIC DNA]</scope>
    <source>
        <strain evidence="2 3">RRHST34</strain>
    </source>
</reference>
<dbReference type="RefSeq" id="WP_219748428.1">
    <property type="nucleotide sequence ID" value="NZ_JAHXZN010000002.1"/>
</dbReference>
<comment type="caution">
    <text evidence="2">The sequence shown here is derived from an EMBL/GenBank/DDBJ whole genome shotgun (WGS) entry which is preliminary data.</text>
</comment>
<evidence type="ECO:0000313" key="3">
    <source>
        <dbReference type="Proteomes" id="UP000759103"/>
    </source>
</evidence>
<organism evidence="2 3">
    <name type="scientific">Sphingomonas citri</name>
    <dbReference type="NCBI Taxonomy" id="2862499"/>
    <lineage>
        <taxon>Bacteria</taxon>
        <taxon>Pseudomonadati</taxon>
        <taxon>Pseudomonadota</taxon>
        <taxon>Alphaproteobacteria</taxon>
        <taxon>Sphingomonadales</taxon>
        <taxon>Sphingomonadaceae</taxon>
        <taxon>Sphingomonas</taxon>
    </lineage>
</organism>
<feature type="chain" id="PRO_5047448839" evidence="1">
    <location>
        <begin position="21"/>
        <end position="157"/>
    </location>
</feature>
<sequence length="157" mass="16237">MIRPLLLLGAALAAPATVAAAPAGPLQVTSKVLVESKQRAADGTTRVALVPAKRAVPGDRVVFVLAYRNTGTQPLSNIVFDNPVPRGVAYRAPLPGSAVPELSVDGRAYGALDQLTVAANGARRAAAADDVTHVRWRLARPLAPGAQGEFAFQAALK</sequence>
<keyword evidence="3" id="KW-1185">Reference proteome</keyword>
<gene>
    <name evidence="2" type="ORF">KZ820_09795</name>
</gene>
<dbReference type="EMBL" id="JAHXZN010000002">
    <property type="protein sequence ID" value="MBW6531025.1"/>
    <property type="molecule type" value="Genomic_DNA"/>
</dbReference>
<dbReference type="InterPro" id="IPR047589">
    <property type="entry name" value="DUF11_rpt"/>
</dbReference>